<dbReference type="SUPFAM" id="SSF52343">
    <property type="entry name" value="Ferredoxin reductase-like, C-terminal NADP-linked domain"/>
    <property type="match status" value="1"/>
</dbReference>
<dbReference type="SUPFAM" id="SSF63380">
    <property type="entry name" value="Riboflavin synthase domain-like"/>
    <property type="match status" value="1"/>
</dbReference>
<reference evidence="16" key="1">
    <citation type="submission" date="2021-01" db="EMBL/GenBank/DDBJ databases">
        <authorList>
            <person name="Eckstrom K.M.E."/>
        </authorList>
    </citation>
    <scope>NUCLEOTIDE SEQUENCE</scope>
    <source>
        <strain evidence="16">UVCC 0001</strain>
    </source>
</reference>
<dbReference type="Pfam" id="PF00175">
    <property type="entry name" value="NAD_binding_1"/>
    <property type="match status" value="1"/>
</dbReference>
<organism evidence="16 17">
    <name type="scientific">Prototheca wickerhamii</name>
    <dbReference type="NCBI Taxonomy" id="3111"/>
    <lineage>
        <taxon>Eukaryota</taxon>
        <taxon>Viridiplantae</taxon>
        <taxon>Chlorophyta</taxon>
        <taxon>core chlorophytes</taxon>
        <taxon>Trebouxiophyceae</taxon>
        <taxon>Chlorellales</taxon>
        <taxon>Chlorellaceae</taxon>
        <taxon>Prototheca</taxon>
    </lineage>
</organism>
<feature type="compositionally biased region" description="Low complexity" evidence="13">
    <location>
        <begin position="37"/>
        <end position="52"/>
    </location>
</feature>
<dbReference type="PANTHER" id="PTHR19384">
    <property type="entry name" value="NITRIC OXIDE SYNTHASE-RELATED"/>
    <property type="match status" value="1"/>
</dbReference>
<feature type="compositionally biased region" description="Basic and acidic residues" evidence="13">
    <location>
        <begin position="1"/>
        <end position="15"/>
    </location>
</feature>
<evidence type="ECO:0000256" key="5">
    <source>
        <dbReference type="ARBA" id="ARBA00022643"/>
    </source>
</evidence>
<evidence type="ECO:0000256" key="6">
    <source>
        <dbReference type="ARBA" id="ARBA00022691"/>
    </source>
</evidence>
<name>A0AAD9IIQ2_PROWI</name>
<dbReference type="PRINTS" id="PR00369">
    <property type="entry name" value="FLAVODOXIN"/>
</dbReference>
<dbReference type="GO" id="GO:0030586">
    <property type="term" value="F:[methionine synthase] reductase (NADPH) activity"/>
    <property type="evidence" value="ECO:0007669"/>
    <property type="project" value="UniProtKB-EC"/>
</dbReference>
<evidence type="ECO:0000256" key="9">
    <source>
        <dbReference type="ARBA" id="ARBA00023002"/>
    </source>
</evidence>
<evidence type="ECO:0000256" key="11">
    <source>
        <dbReference type="ARBA" id="ARBA00039088"/>
    </source>
</evidence>
<evidence type="ECO:0000256" key="7">
    <source>
        <dbReference type="ARBA" id="ARBA00022827"/>
    </source>
</evidence>
<dbReference type="InterPro" id="IPR017938">
    <property type="entry name" value="Riboflavin_synthase-like_b-brl"/>
</dbReference>
<keyword evidence="6" id="KW-0949">S-adenosyl-L-methionine</keyword>
<evidence type="ECO:0000259" key="15">
    <source>
        <dbReference type="PROSITE" id="PS51384"/>
    </source>
</evidence>
<dbReference type="InterPro" id="IPR039261">
    <property type="entry name" value="FNR_nucleotide-bd"/>
</dbReference>
<keyword evidence="7" id="KW-0274">FAD</keyword>
<dbReference type="GO" id="GO:0009086">
    <property type="term" value="P:methionine biosynthetic process"/>
    <property type="evidence" value="ECO:0007669"/>
    <property type="project" value="UniProtKB-KW"/>
</dbReference>
<evidence type="ECO:0000256" key="10">
    <source>
        <dbReference type="ARBA" id="ARBA00023167"/>
    </source>
</evidence>
<dbReference type="EMBL" id="JASFZW010000004">
    <property type="protein sequence ID" value="KAK2078446.1"/>
    <property type="molecule type" value="Genomic_DNA"/>
</dbReference>
<feature type="region of interest" description="Disordered" evidence="13">
    <location>
        <begin position="1"/>
        <end position="72"/>
    </location>
</feature>
<comment type="cofactor">
    <cofactor evidence="1">
        <name>FMN</name>
        <dbReference type="ChEBI" id="CHEBI:58210"/>
    </cofactor>
</comment>
<dbReference type="InterPro" id="IPR001433">
    <property type="entry name" value="OxRdtase_FAD/NAD-bd"/>
</dbReference>
<proteinExistence type="predicted"/>
<dbReference type="PROSITE" id="PS51384">
    <property type="entry name" value="FAD_FR"/>
    <property type="match status" value="1"/>
</dbReference>
<feature type="region of interest" description="Disordered" evidence="13">
    <location>
        <begin position="261"/>
        <end position="284"/>
    </location>
</feature>
<dbReference type="PANTHER" id="PTHR19384:SF84">
    <property type="entry name" value="METHIONINE SYNTHASE REDUCTASE"/>
    <property type="match status" value="1"/>
</dbReference>
<comment type="cofactor">
    <cofactor evidence="2">
        <name>FAD</name>
        <dbReference type="ChEBI" id="CHEBI:57692"/>
    </cofactor>
</comment>
<dbReference type="Proteomes" id="UP001255856">
    <property type="component" value="Unassembled WGS sequence"/>
</dbReference>
<feature type="domain" description="Flavodoxin-like" evidence="14">
    <location>
        <begin position="102"/>
        <end position="249"/>
    </location>
</feature>
<evidence type="ECO:0000259" key="14">
    <source>
        <dbReference type="PROSITE" id="PS50902"/>
    </source>
</evidence>
<keyword evidence="17" id="KW-1185">Reference proteome</keyword>
<keyword evidence="3" id="KW-0028">Amino-acid biosynthesis</keyword>
<dbReference type="InterPro" id="IPR001709">
    <property type="entry name" value="Flavoprot_Pyr_Nucl_cyt_Rdtase"/>
</dbReference>
<dbReference type="GO" id="GO:0050660">
    <property type="term" value="F:flavin adenine dinucleotide binding"/>
    <property type="evidence" value="ECO:0007669"/>
    <property type="project" value="TreeGrafter"/>
</dbReference>
<dbReference type="InterPro" id="IPR023173">
    <property type="entry name" value="NADPH_Cyt_P450_Rdtase_alpha"/>
</dbReference>
<dbReference type="Gene3D" id="3.40.50.80">
    <property type="entry name" value="Nucleotide-binding domain of ferredoxin-NADP reductase (FNR) module"/>
    <property type="match status" value="1"/>
</dbReference>
<evidence type="ECO:0000256" key="1">
    <source>
        <dbReference type="ARBA" id="ARBA00001917"/>
    </source>
</evidence>
<keyword evidence="5" id="KW-0288">FMN</keyword>
<dbReference type="Pfam" id="PF00667">
    <property type="entry name" value="FAD_binding_1"/>
    <property type="match status" value="1"/>
</dbReference>
<keyword evidence="8" id="KW-0521">NADP</keyword>
<dbReference type="Gene3D" id="1.20.990.10">
    <property type="entry name" value="NADPH-cytochrome p450 Reductase, Chain A, domain 3"/>
    <property type="match status" value="1"/>
</dbReference>
<evidence type="ECO:0000256" key="12">
    <source>
        <dbReference type="ARBA" id="ARBA00040659"/>
    </source>
</evidence>
<dbReference type="SUPFAM" id="SSF52218">
    <property type="entry name" value="Flavoproteins"/>
    <property type="match status" value="1"/>
</dbReference>
<dbReference type="InterPro" id="IPR001094">
    <property type="entry name" value="Flavdoxin-like"/>
</dbReference>
<dbReference type="PROSITE" id="PS50902">
    <property type="entry name" value="FLAVODOXIN_LIKE"/>
    <property type="match status" value="1"/>
</dbReference>
<keyword evidence="10" id="KW-0486">Methionine biosynthesis</keyword>
<evidence type="ECO:0000313" key="17">
    <source>
        <dbReference type="Proteomes" id="UP001255856"/>
    </source>
</evidence>
<keyword evidence="4" id="KW-0285">Flavoprotein</keyword>
<dbReference type="InterPro" id="IPR029039">
    <property type="entry name" value="Flavoprotein-like_sf"/>
</dbReference>
<dbReference type="Gene3D" id="3.40.50.360">
    <property type="match status" value="1"/>
</dbReference>
<dbReference type="InterPro" id="IPR008254">
    <property type="entry name" value="Flavodoxin/NO_synth"/>
</dbReference>
<evidence type="ECO:0000313" key="16">
    <source>
        <dbReference type="EMBL" id="KAK2078446.1"/>
    </source>
</evidence>
<keyword evidence="9" id="KW-0560">Oxidoreductase</keyword>
<evidence type="ECO:0000256" key="2">
    <source>
        <dbReference type="ARBA" id="ARBA00001974"/>
    </source>
</evidence>
<dbReference type="InterPro" id="IPR003097">
    <property type="entry name" value="CysJ-like_FAD-binding"/>
</dbReference>
<evidence type="ECO:0000256" key="4">
    <source>
        <dbReference type="ARBA" id="ARBA00022630"/>
    </source>
</evidence>
<evidence type="ECO:0000256" key="13">
    <source>
        <dbReference type="SAM" id="MobiDB-lite"/>
    </source>
</evidence>
<evidence type="ECO:0000256" key="8">
    <source>
        <dbReference type="ARBA" id="ARBA00022857"/>
    </source>
</evidence>
<dbReference type="Gene3D" id="2.40.30.10">
    <property type="entry name" value="Translation factors"/>
    <property type="match status" value="1"/>
</dbReference>
<protein>
    <recommendedName>
        <fullName evidence="12">Methionine synthase reductase</fullName>
        <ecNumber evidence="11">1.16.1.8</ecNumber>
    </recommendedName>
</protein>
<gene>
    <name evidence="16" type="ORF">QBZ16_003286</name>
</gene>
<dbReference type="GO" id="GO:0005829">
    <property type="term" value="C:cytosol"/>
    <property type="evidence" value="ECO:0007669"/>
    <property type="project" value="TreeGrafter"/>
</dbReference>
<dbReference type="Pfam" id="PF00258">
    <property type="entry name" value="Flavodoxin_1"/>
    <property type="match status" value="1"/>
</dbReference>
<accession>A0AAD9IIQ2</accession>
<evidence type="ECO:0000256" key="3">
    <source>
        <dbReference type="ARBA" id="ARBA00022605"/>
    </source>
</evidence>
<dbReference type="EC" id="1.16.1.8" evidence="11"/>
<sequence length="712" mass="75659">MDAKEEDAVVPKEEPLTATVASEEPTEVAEAATQPEAPGIPVNAAAATAAPLPAQPTPTAPESDKATAPAAPAKTVGGAAILAKLRAARAAKAKSTDARLPVTVLFASQTGTAREIAQSIGGHCRESLGLEAKARVAALDEFGLDALTPATVPVLVLVASSTGDGDPPDNGTRFYGQIKKRGRAPDALKGMRCTVLGLGDSNYTQFCRVPRALRSSLLAQGAAEFYPGRDADEVDGLESIVEAWLEGLWPALRAACFPAGAEEDTTPDEQSKKDAAASRDAQPAPLPECRVAVEWIKDPVEADSVLRKEWDPVQPTTPTQDAEAEYSAEDPFFARLSAARWLTAPASGDRKVLHCEFDAVIAELGLDADRVFRVRPAAGAEAAGALLPLVPAPCSVRRAFLEGLDLTSPPRKSLLRLLGEHARDADARATLLRWTSRAGRDEYRREVLEERPALLDLLRRFGSRPPFAALLDALPPLSSRLYSITNYAEQPTKVGLGACIALSIVRSERPSGAVHEGVASTWLERLAAPLVGQESAVAGPLVPVYFQSGGAFHPPTSLEGPLIMIGPGTGVAPFLGFLEERRALRQATTSTNCGPAWLFFGCRHPDHDFLYQSELDSYLADGTLDRLEVAFSRTQAHKIYVQDKIRDLGAEVAELMLRPGAGVFVCGDGMGMAAGVHDALQSVLSARLGDGQGASVLESMAREGRYVRDIWT</sequence>
<dbReference type="AlphaFoldDB" id="A0AAD9IIQ2"/>
<dbReference type="InterPro" id="IPR017927">
    <property type="entry name" value="FAD-bd_FR_type"/>
</dbReference>
<dbReference type="GO" id="GO:0050667">
    <property type="term" value="P:homocysteine metabolic process"/>
    <property type="evidence" value="ECO:0007669"/>
    <property type="project" value="TreeGrafter"/>
</dbReference>
<feature type="domain" description="FAD-binding FR-type" evidence="15">
    <location>
        <begin position="329"/>
        <end position="555"/>
    </location>
</feature>
<dbReference type="PRINTS" id="PR00371">
    <property type="entry name" value="FPNCR"/>
</dbReference>
<comment type="caution">
    <text evidence="16">The sequence shown here is derived from an EMBL/GenBank/DDBJ whole genome shotgun (WGS) entry which is preliminary data.</text>
</comment>
<dbReference type="GO" id="GO:0010181">
    <property type="term" value="F:FMN binding"/>
    <property type="evidence" value="ECO:0007669"/>
    <property type="project" value="InterPro"/>
</dbReference>
<dbReference type="FunFam" id="3.40.50.80:FF:000001">
    <property type="entry name" value="NADPH--cytochrome P450 reductase 1"/>
    <property type="match status" value="1"/>
</dbReference>